<comment type="caution">
    <text evidence="7">The sequence shown here is derived from an EMBL/GenBank/DDBJ whole genome shotgun (WGS) entry which is preliminary data.</text>
</comment>
<dbReference type="GO" id="GO:1990112">
    <property type="term" value="C:RQC complex"/>
    <property type="evidence" value="ECO:0007669"/>
    <property type="project" value="TreeGrafter"/>
</dbReference>
<dbReference type="GO" id="GO:0019843">
    <property type="term" value="F:rRNA binding"/>
    <property type="evidence" value="ECO:0007669"/>
    <property type="project" value="UniProtKB-UniRule"/>
</dbReference>
<dbReference type="Pfam" id="PF05670">
    <property type="entry name" value="NFACT-R_1"/>
    <property type="match status" value="1"/>
</dbReference>
<keyword evidence="1 5" id="KW-0820">tRNA-binding</keyword>
<keyword evidence="4 5" id="KW-0648">Protein biosynthesis</keyword>
<name>A0A366XRV5_9BACI</name>
<evidence type="ECO:0000256" key="2">
    <source>
        <dbReference type="ARBA" id="ARBA00022730"/>
    </source>
</evidence>
<dbReference type="InterPro" id="IPR043682">
    <property type="entry name" value="RqcH_bacterial"/>
</dbReference>
<feature type="coiled-coil region" evidence="5">
    <location>
        <begin position="284"/>
        <end position="322"/>
    </location>
</feature>
<dbReference type="Gene3D" id="2.30.310.10">
    <property type="entry name" value="ibrinogen binding protein from staphylococcus aureus domain"/>
    <property type="match status" value="1"/>
</dbReference>
<evidence type="ECO:0000259" key="6">
    <source>
        <dbReference type="Pfam" id="PF05670"/>
    </source>
</evidence>
<dbReference type="GO" id="GO:0043023">
    <property type="term" value="F:ribosomal large subunit binding"/>
    <property type="evidence" value="ECO:0007669"/>
    <property type="project" value="UniProtKB-UniRule"/>
</dbReference>
<dbReference type="OrthoDB" id="9766163at2"/>
<dbReference type="HAMAP" id="MF_00844_B">
    <property type="entry name" value="RqcH_B"/>
    <property type="match status" value="1"/>
</dbReference>
<dbReference type="PANTHER" id="PTHR15239">
    <property type="entry name" value="NUCLEAR EXPORT MEDIATOR FACTOR NEMF"/>
    <property type="match status" value="1"/>
</dbReference>
<keyword evidence="3 5" id="KW-0694">RNA-binding</keyword>
<proteinExistence type="inferred from homology"/>
<keyword evidence="8" id="KW-1185">Reference proteome</keyword>
<evidence type="ECO:0000256" key="3">
    <source>
        <dbReference type="ARBA" id="ARBA00022884"/>
    </source>
</evidence>
<sequence>MAFDGIVTRAITKELAENLTGGRVNKIYQPYKTDLIFNIRANGKSHQLFLSASANFSRVHLTKESYENPKQPPMFCMLLRKHLEGSILEKVEQVNNDRVIHFTFQSKNEIGDKTERILIAEIMGKHSNIILIDSAKNNILDSIKHVSPAQNRHRTLMPGQPYVAPPEQDKISPFEADEEVLLRKLDFNSGRIDRQLVNIFSGLSPLITKEIIHRSGFAAKTRLPHAFLKVMNEFKNHHYQPEMVLSKQKEAYSVLSLTHLEGERKTFNTISDLLDRFYFQKASRDRIKQQANDLEKFLQNERNKNEKKISKLEKTLQEADKADKYQLYGELLTANMYAVKRGDKKAEVMNYYDENQLITISLDPQKSPSENAQHYFKKYNKAKNSLSVVSEQIEKAKEEIDYFDRLIQQMEAATSSDVEEIREELEEEGYMKRKKRPQKKKNDKPLLERYISSEGIEILVGKNNKQNEYLTNKLARKDETWLHTKDIPGSHVVIRNVEFTEQTLIEAANLAAYFSKAKFSSSVPVDYTKIRYVKKPSGAKPGFVTYDNQQTVFVTPTEDLVRQLRSK</sequence>
<feature type="coiled-coil region" evidence="5">
    <location>
        <begin position="379"/>
        <end position="413"/>
    </location>
</feature>
<evidence type="ECO:0000256" key="1">
    <source>
        <dbReference type="ARBA" id="ARBA00022555"/>
    </source>
</evidence>
<dbReference type="AlphaFoldDB" id="A0A366XRV5"/>
<feature type="domain" description="NFACT RNA-binding" evidence="6">
    <location>
        <begin position="450"/>
        <end position="538"/>
    </location>
</feature>
<reference evidence="7 8" key="1">
    <citation type="submission" date="2018-07" db="EMBL/GenBank/DDBJ databases">
        <title>Lottiidibacillus patelloidae gen. nov., sp. nov., isolated from the intestinal tract of a marine limpet and the reclassification of B. taeanensis BH030017T, B. algicola KMM 3737T and B. hwajinpoensis SW-72T as genus Lottiidibacillus.</title>
        <authorList>
            <person name="Liu R."/>
            <person name="Huang Z."/>
        </authorList>
    </citation>
    <scope>NUCLEOTIDE SEQUENCE [LARGE SCALE GENOMIC DNA]</scope>
    <source>
        <strain evidence="7 8">BH030017</strain>
    </source>
</reference>
<comment type="similarity">
    <text evidence="5">Belongs to the NEMF family.</text>
</comment>
<dbReference type="Proteomes" id="UP000253314">
    <property type="component" value="Unassembled WGS sequence"/>
</dbReference>
<organism evidence="7 8">
    <name type="scientific">Bacillus taeanensis</name>
    <dbReference type="NCBI Taxonomy" id="273032"/>
    <lineage>
        <taxon>Bacteria</taxon>
        <taxon>Bacillati</taxon>
        <taxon>Bacillota</taxon>
        <taxon>Bacilli</taxon>
        <taxon>Bacillales</taxon>
        <taxon>Bacillaceae</taxon>
        <taxon>Bacillus</taxon>
    </lineage>
</organism>
<evidence type="ECO:0000256" key="5">
    <source>
        <dbReference type="HAMAP-Rule" id="MF_00844"/>
    </source>
</evidence>
<protein>
    <recommendedName>
        <fullName evidence="5">Rqc2 homolog RqcH</fullName>
        <shortName evidence="5">RqcH</shortName>
    </recommendedName>
</protein>
<keyword evidence="2 5" id="KW-0699">rRNA-binding</keyword>
<dbReference type="EMBL" id="QOCW01000035">
    <property type="protein sequence ID" value="RBW67499.1"/>
    <property type="molecule type" value="Genomic_DNA"/>
</dbReference>
<dbReference type="GO" id="GO:0000049">
    <property type="term" value="F:tRNA binding"/>
    <property type="evidence" value="ECO:0007669"/>
    <property type="project" value="UniProtKB-UniRule"/>
</dbReference>
<evidence type="ECO:0000256" key="4">
    <source>
        <dbReference type="ARBA" id="ARBA00022917"/>
    </source>
</evidence>
<dbReference type="PANTHER" id="PTHR15239:SF6">
    <property type="entry name" value="RIBOSOME QUALITY CONTROL COMPLEX SUBUNIT NEMF"/>
    <property type="match status" value="1"/>
</dbReference>
<dbReference type="InterPro" id="IPR051608">
    <property type="entry name" value="RQC_Subunit_NEMF"/>
</dbReference>
<accession>A0A366XRV5</accession>
<comment type="subunit">
    <text evidence="5">Associates with stalled 50S ribosomal subunits. Binds to RqcP.</text>
</comment>
<keyword evidence="5" id="KW-0175">Coiled coil</keyword>
<gene>
    <name evidence="5" type="primary">rqcH</name>
    <name evidence="7" type="ORF">DS031_21690</name>
</gene>
<dbReference type="InterPro" id="IPR008532">
    <property type="entry name" value="NFACT_RNA-bd"/>
</dbReference>
<dbReference type="Gene3D" id="1.10.8.50">
    <property type="match status" value="1"/>
</dbReference>
<dbReference type="RefSeq" id="WP_113808261.1">
    <property type="nucleotide sequence ID" value="NZ_QOCW01000035.1"/>
</dbReference>
<evidence type="ECO:0000313" key="7">
    <source>
        <dbReference type="EMBL" id="RBW67499.1"/>
    </source>
</evidence>
<dbReference type="GO" id="GO:0072344">
    <property type="term" value="P:rescue of stalled ribosome"/>
    <property type="evidence" value="ECO:0007669"/>
    <property type="project" value="UniProtKB-UniRule"/>
</dbReference>
<dbReference type="FunFam" id="2.30.310.10:FF:000004">
    <property type="entry name" value="Fibronectin-binding protein A"/>
    <property type="match status" value="1"/>
</dbReference>
<evidence type="ECO:0000313" key="8">
    <source>
        <dbReference type="Proteomes" id="UP000253314"/>
    </source>
</evidence>
<dbReference type="Gene3D" id="3.40.970.40">
    <property type="entry name" value="fibrinogen binding protein from staphylococcus aureus domain like"/>
    <property type="match status" value="1"/>
</dbReference>
<dbReference type="Pfam" id="PF05833">
    <property type="entry name" value="NFACT_N"/>
    <property type="match status" value="1"/>
</dbReference>
<comment type="function">
    <text evidence="5">Key component of the ribosome quality control system (RQC), a ribosome-associated complex that mediates the extraction of incompletely synthesized nascent chains from stalled ribosomes and their subsequent degradation. RqcH recruits Ala-charged tRNA, and with RqcP directs the elongation of stalled nascent chains on 50S ribosomal subunits, leading to non-templated C-terminal alanine extensions (Ala tail). The Ala tail promotes nascent chain degradation. May add between 1 and at least 8 Ala residues. Binds to stalled 50S ribosomal subunits.</text>
</comment>